<accession>A0ABQ9IAH9</accession>
<comment type="caution">
    <text evidence="2">The sequence shown here is derived from an EMBL/GenBank/DDBJ whole genome shotgun (WGS) entry which is preliminary data.</text>
</comment>
<name>A0ABQ9IAH9_9NEOP</name>
<keyword evidence="3" id="KW-1185">Reference proteome</keyword>
<proteinExistence type="predicted"/>
<feature type="region of interest" description="Disordered" evidence="1">
    <location>
        <begin position="65"/>
        <end position="94"/>
    </location>
</feature>
<evidence type="ECO:0000313" key="3">
    <source>
        <dbReference type="Proteomes" id="UP001159363"/>
    </source>
</evidence>
<evidence type="ECO:0000256" key="1">
    <source>
        <dbReference type="SAM" id="MobiDB-lite"/>
    </source>
</evidence>
<feature type="compositionally biased region" description="Basic and acidic residues" evidence="1">
    <location>
        <begin position="79"/>
        <end position="88"/>
    </location>
</feature>
<gene>
    <name evidence="2" type="ORF">PR048_006253</name>
</gene>
<dbReference type="EMBL" id="JARBHB010000002">
    <property type="protein sequence ID" value="KAJ8893653.1"/>
    <property type="molecule type" value="Genomic_DNA"/>
</dbReference>
<sequence>MMLHTRARNTVRPRSVHTVRLEVIRQHIDDMPSTSTDSIARQMGVSHSTVWDVLWEEYITAPGGNSTSEVDADACSRPSRREAVDRRRTGPSSTSEACRHTLFLETSGAALSDGSAYRLHGRGWLLPSRCQEMTSSDSAATGLPDTCTLHELFTHPSIDFSGTLVALSKQLRQTCDQVIMRKLRVFGVDCVEIRHHPLNSAIKSEIGSYYVKSTGQSQHDFCLCSVVARFKVTLATTQQYDVAWRGSKRREQTAQCGLAGGNLFVVIRTLTRASLERTAGAVWLEILSLSEAHRRGSAKDVLGERFTYFFALYAQGTQLANSLYIGNSTLQILSEALKDINYSYLTKIQGEIINILAQIFANQLADLTKNGPTAKLWIQYFNMVTSLKQFIEAERSGNEQSHLNCVGYNKCYLYFMQVVTSCMPNRATYLYVQNLLNLKPQINPTEYEKFITDGYFTIRSSEKFWSGIWCDAAFSGPVVLLVRHFYEPNFDEDNEKHLWPYTGSRNVKCFGKLVSWNASPLKCLRKTGGISWHFFSYNRVVRSDKRIYERTRTLNMLSKKSLSLQEAVKVFKDPGSTADQIEAAGRTFVLTLYGAGDKDKSLNFHR</sequence>
<evidence type="ECO:0000313" key="2">
    <source>
        <dbReference type="EMBL" id="KAJ8893653.1"/>
    </source>
</evidence>
<reference evidence="2 3" key="1">
    <citation type="submission" date="2023-02" db="EMBL/GenBank/DDBJ databases">
        <title>LHISI_Scaffold_Assembly.</title>
        <authorList>
            <person name="Stuart O.P."/>
            <person name="Cleave R."/>
            <person name="Magrath M.J.L."/>
            <person name="Mikheyev A.S."/>
        </authorList>
    </citation>
    <scope>NUCLEOTIDE SEQUENCE [LARGE SCALE GENOMIC DNA]</scope>
    <source>
        <strain evidence="2">Daus_M_001</strain>
        <tissue evidence="2">Leg muscle</tissue>
    </source>
</reference>
<organism evidence="2 3">
    <name type="scientific">Dryococelus australis</name>
    <dbReference type="NCBI Taxonomy" id="614101"/>
    <lineage>
        <taxon>Eukaryota</taxon>
        <taxon>Metazoa</taxon>
        <taxon>Ecdysozoa</taxon>
        <taxon>Arthropoda</taxon>
        <taxon>Hexapoda</taxon>
        <taxon>Insecta</taxon>
        <taxon>Pterygota</taxon>
        <taxon>Neoptera</taxon>
        <taxon>Polyneoptera</taxon>
        <taxon>Phasmatodea</taxon>
        <taxon>Verophasmatodea</taxon>
        <taxon>Anareolatae</taxon>
        <taxon>Phasmatidae</taxon>
        <taxon>Eurycanthinae</taxon>
        <taxon>Dryococelus</taxon>
    </lineage>
</organism>
<protein>
    <submittedName>
        <fullName evidence="2">Uncharacterized protein</fullName>
    </submittedName>
</protein>
<dbReference type="Proteomes" id="UP001159363">
    <property type="component" value="Chromosome 2"/>
</dbReference>